<comment type="caution">
    <text evidence="7">The sequence shown here is derived from an EMBL/GenBank/DDBJ whole genome shotgun (WGS) entry which is preliminary data.</text>
</comment>
<dbReference type="Pfam" id="PF00389">
    <property type="entry name" value="2-Hacid_dh"/>
    <property type="match status" value="1"/>
</dbReference>
<dbReference type="InterPro" id="IPR029753">
    <property type="entry name" value="D-isomer_DH_CS"/>
</dbReference>
<protein>
    <submittedName>
        <fullName evidence="7">NAD(P)-dependent oxidoreductase</fullName>
    </submittedName>
</protein>
<dbReference type="SUPFAM" id="SSF52283">
    <property type="entry name" value="Formate/glycerate dehydrogenase catalytic domain-like"/>
    <property type="match status" value="1"/>
</dbReference>
<evidence type="ECO:0000256" key="3">
    <source>
        <dbReference type="ARBA" id="ARBA00023027"/>
    </source>
</evidence>
<keyword evidence="8" id="KW-1185">Reference proteome</keyword>
<evidence type="ECO:0000256" key="1">
    <source>
        <dbReference type="ARBA" id="ARBA00005854"/>
    </source>
</evidence>
<evidence type="ECO:0000313" key="7">
    <source>
        <dbReference type="EMBL" id="MEK0085146.1"/>
    </source>
</evidence>
<gene>
    <name evidence="7" type="ORF">U1T56_18490</name>
</gene>
<feature type="domain" description="D-isomer specific 2-hydroxyacid dehydrogenase catalytic" evidence="5">
    <location>
        <begin position="29"/>
        <end position="113"/>
    </location>
</feature>
<evidence type="ECO:0000256" key="2">
    <source>
        <dbReference type="ARBA" id="ARBA00023002"/>
    </source>
</evidence>
<comment type="similarity">
    <text evidence="1 4">Belongs to the D-isomer specific 2-hydroxyacid dehydrogenase family.</text>
</comment>
<evidence type="ECO:0000259" key="5">
    <source>
        <dbReference type="Pfam" id="PF00389"/>
    </source>
</evidence>
<dbReference type="PANTHER" id="PTHR42789">
    <property type="entry name" value="D-ISOMER SPECIFIC 2-HYDROXYACID DEHYDROGENASE FAMILY PROTEIN (AFU_ORTHOLOGUE AFUA_6G10090)"/>
    <property type="match status" value="1"/>
</dbReference>
<dbReference type="PROSITE" id="PS00671">
    <property type="entry name" value="D_2_HYDROXYACID_DH_3"/>
    <property type="match status" value="1"/>
</dbReference>
<reference evidence="7 8" key="1">
    <citation type="submission" date="2024-01" db="EMBL/GenBank/DDBJ databases">
        <title>Multi-omics insights into the function and evolution of sodium benzoate biodegradation pathways in Benzoatithermus flavus gen. nov., sp. nov. from hot spring.</title>
        <authorList>
            <person name="Hu C.-J."/>
            <person name="Li W.-J."/>
        </authorList>
    </citation>
    <scope>NUCLEOTIDE SEQUENCE [LARGE SCALE GENOMIC DNA]</scope>
    <source>
        <strain evidence="7 8">SYSU G07066</strain>
    </source>
</reference>
<sequence length="349" mass="37498">MSRLKVALSGDFKRPDGSPTYPSFDLSPLLDDPDVEVVFVDPVDGVMPATGLAGCDALILLMPRFTAASVPADGRLAVVARFGVGYDSVDVKACTDNGIALVITPDGVRRPVAVSILTFVLALSQRLLIKDRLCRQGPEGWARRSDYMGEGLVGKTLGQLGMGNIGAEVFRLAQPFGMKFLAHDPYQDPTVAAELGVELVGLEELFRRADFLSVSVPLSDATRHLVSDHLLGLMKPTAWLINTARGPIVDQKALYRALRDGWIAGAGLDVFEVEPCPADEPILALDNVIVTPHSLCWTDECFAGNGAADVRAVLDVMHGRIPRGIVNREVIDSTAWRSKLAALQARFGG</sequence>
<evidence type="ECO:0000256" key="4">
    <source>
        <dbReference type="RuleBase" id="RU003719"/>
    </source>
</evidence>
<dbReference type="Pfam" id="PF02826">
    <property type="entry name" value="2-Hacid_dh_C"/>
    <property type="match status" value="1"/>
</dbReference>
<proteinExistence type="inferred from homology"/>
<evidence type="ECO:0000259" key="6">
    <source>
        <dbReference type="Pfam" id="PF02826"/>
    </source>
</evidence>
<accession>A0ABU8XVB9</accession>
<organism evidence="7 8">
    <name type="scientific">Benzoatithermus flavus</name>
    <dbReference type="NCBI Taxonomy" id="3108223"/>
    <lineage>
        <taxon>Bacteria</taxon>
        <taxon>Pseudomonadati</taxon>
        <taxon>Pseudomonadota</taxon>
        <taxon>Alphaproteobacteria</taxon>
        <taxon>Geminicoccales</taxon>
        <taxon>Geminicoccaceae</taxon>
        <taxon>Benzoatithermus</taxon>
    </lineage>
</organism>
<evidence type="ECO:0000313" key="8">
    <source>
        <dbReference type="Proteomes" id="UP001375743"/>
    </source>
</evidence>
<dbReference type="EMBL" id="JBBLZC010000022">
    <property type="protein sequence ID" value="MEK0085146.1"/>
    <property type="molecule type" value="Genomic_DNA"/>
</dbReference>
<dbReference type="InterPro" id="IPR006139">
    <property type="entry name" value="D-isomer_2_OHA_DH_cat_dom"/>
</dbReference>
<feature type="domain" description="D-isomer specific 2-hydroxyacid dehydrogenase NAD-binding" evidence="6">
    <location>
        <begin position="118"/>
        <end position="293"/>
    </location>
</feature>
<dbReference type="Gene3D" id="3.40.50.720">
    <property type="entry name" value="NAD(P)-binding Rossmann-like Domain"/>
    <property type="match status" value="2"/>
</dbReference>
<dbReference type="PANTHER" id="PTHR42789:SF1">
    <property type="entry name" value="D-ISOMER SPECIFIC 2-HYDROXYACID DEHYDROGENASE FAMILY PROTEIN (AFU_ORTHOLOGUE AFUA_6G10090)"/>
    <property type="match status" value="1"/>
</dbReference>
<dbReference type="RefSeq" id="WP_418160993.1">
    <property type="nucleotide sequence ID" value="NZ_JBBLZC010000022.1"/>
</dbReference>
<dbReference type="SUPFAM" id="SSF51735">
    <property type="entry name" value="NAD(P)-binding Rossmann-fold domains"/>
    <property type="match status" value="1"/>
</dbReference>
<dbReference type="InterPro" id="IPR036291">
    <property type="entry name" value="NAD(P)-bd_dom_sf"/>
</dbReference>
<dbReference type="Proteomes" id="UP001375743">
    <property type="component" value="Unassembled WGS sequence"/>
</dbReference>
<dbReference type="InterPro" id="IPR050857">
    <property type="entry name" value="D-2-hydroxyacid_DH"/>
</dbReference>
<keyword evidence="3" id="KW-0520">NAD</keyword>
<name>A0ABU8XVB9_9PROT</name>
<dbReference type="InterPro" id="IPR006140">
    <property type="entry name" value="D-isomer_DH_NAD-bd"/>
</dbReference>
<keyword evidence="2 4" id="KW-0560">Oxidoreductase</keyword>